<dbReference type="InterPro" id="IPR013216">
    <property type="entry name" value="Methyltransf_11"/>
</dbReference>
<dbReference type="EMBL" id="BMIR01000003">
    <property type="protein sequence ID" value="GGE33807.1"/>
    <property type="molecule type" value="Genomic_DNA"/>
</dbReference>
<name>A0A8J2YBN0_9BACL</name>
<evidence type="ECO:0000313" key="6">
    <source>
        <dbReference type="Proteomes" id="UP000628775"/>
    </source>
</evidence>
<dbReference type="SUPFAM" id="SSF53335">
    <property type="entry name" value="S-adenosyl-L-methionine-dependent methyltransferases"/>
    <property type="match status" value="1"/>
</dbReference>
<organism evidence="5 6">
    <name type="scientific">Pullulanibacillus camelliae</name>
    <dbReference type="NCBI Taxonomy" id="1707096"/>
    <lineage>
        <taxon>Bacteria</taxon>
        <taxon>Bacillati</taxon>
        <taxon>Bacillota</taxon>
        <taxon>Bacilli</taxon>
        <taxon>Bacillales</taxon>
        <taxon>Sporolactobacillaceae</taxon>
        <taxon>Pullulanibacillus</taxon>
    </lineage>
</organism>
<dbReference type="GO" id="GO:0032259">
    <property type="term" value="P:methylation"/>
    <property type="evidence" value="ECO:0007669"/>
    <property type="project" value="UniProtKB-KW"/>
</dbReference>
<dbReference type="Proteomes" id="UP000628775">
    <property type="component" value="Unassembled WGS sequence"/>
</dbReference>
<comment type="similarity">
    <text evidence="1">Belongs to the methyltransferase superfamily.</text>
</comment>
<dbReference type="Gene3D" id="3.40.50.150">
    <property type="entry name" value="Vaccinia Virus protein VP39"/>
    <property type="match status" value="1"/>
</dbReference>
<sequence length="256" mass="28665">MSTKKDVINQFGQNALAYIHSPLHEKGADLQVLIDSIEKRGKEAVLDVATGGGHVANAIAPYVNQVTAFDLTPQMLKAAETFITQNGHTNVSFVKGDAEAMPFQAETFDVVTCRIAPHHFPNVDAFISEAYRVLKPNGQFLLDDNVAPENNTADHFYNQIEKLRDKSHHRAWKKSEWLSKIEAGGFTIDALFCFDKVFAFDSWCDRMSLTDIQKKELTALMVNTPSSLKETFHIHIKEDQVISFQGQAIVLKARKS</sequence>
<comment type="caution">
    <text evidence="5">The sequence shown here is derived from an EMBL/GenBank/DDBJ whole genome shotgun (WGS) entry which is preliminary data.</text>
</comment>
<keyword evidence="2 5" id="KW-0489">Methyltransferase</keyword>
<keyword evidence="3" id="KW-0808">Transferase</keyword>
<proteinExistence type="inferred from homology"/>
<keyword evidence="6" id="KW-1185">Reference proteome</keyword>
<evidence type="ECO:0000313" key="5">
    <source>
        <dbReference type="EMBL" id="GGE33807.1"/>
    </source>
</evidence>
<dbReference type="AlphaFoldDB" id="A0A8J2YBN0"/>
<gene>
    <name evidence="5" type="ORF">GCM10011391_10630</name>
</gene>
<reference evidence="5" key="1">
    <citation type="journal article" date="2014" name="Int. J. Syst. Evol. Microbiol.">
        <title>Complete genome sequence of Corynebacterium casei LMG S-19264T (=DSM 44701T), isolated from a smear-ripened cheese.</title>
        <authorList>
            <consortium name="US DOE Joint Genome Institute (JGI-PGF)"/>
            <person name="Walter F."/>
            <person name="Albersmeier A."/>
            <person name="Kalinowski J."/>
            <person name="Ruckert C."/>
        </authorList>
    </citation>
    <scope>NUCLEOTIDE SEQUENCE</scope>
    <source>
        <strain evidence="5">CGMCC 1.15371</strain>
    </source>
</reference>
<dbReference type="PANTHER" id="PTHR44942">
    <property type="entry name" value="METHYLTRANSF_11 DOMAIN-CONTAINING PROTEIN"/>
    <property type="match status" value="1"/>
</dbReference>
<dbReference type="InterPro" id="IPR051052">
    <property type="entry name" value="Diverse_substrate_MTase"/>
</dbReference>
<dbReference type="CDD" id="cd02440">
    <property type="entry name" value="AdoMet_MTases"/>
    <property type="match status" value="1"/>
</dbReference>
<feature type="domain" description="Methyltransferase type 11" evidence="4">
    <location>
        <begin position="46"/>
        <end position="141"/>
    </location>
</feature>
<dbReference type="InterPro" id="IPR029063">
    <property type="entry name" value="SAM-dependent_MTases_sf"/>
</dbReference>
<evidence type="ECO:0000256" key="1">
    <source>
        <dbReference type="ARBA" id="ARBA00008361"/>
    </source>
</evidence>
<reference evidence="5" key="2">
    <citation type="submission" date="2020-09" db="EMBL/GenBank/DDBJ databases">
        <authorList>
            <person name="Sun Q."/>
            <person name="Zhou Y."/>
        </authorList>
    </citation>
    <scope>NUCLEOTIDE SEQUENCE</scope>
    <source>
        <strain evidence="5">CGMCC 1.15371</strain>
    </source>
</reference>
<protein>
    <submittedName>
        <fullName evidence="5">SAM-dependent methyltransferase</fullName>
    </submittedName>
</protein>
<accession>A0A8J2YBN0</accession>
<evidence type="ECO:0000256" key="3">
    <source>
        <dbReference type="ARBA" id="ARBA00022679"/>
    </source>
</evidence>
<dbReference type="GO" id="GO:0008757">
    <property type="term" value="F:S-adenosylmethionine-dependent methyltransferase activity"/>
    <property type="evidence" value="ECO:0007669"/>
    <property type="project" value="InterPro"/>
</dbReference>
<dbReference type="PANTHER" id="PTHR44942:SF4">
    <property type="entry name" value="METHYLTRANSFERASE TYPE 11 DOMAIN-CONTAINING PROTEIN"/>
    <property type="match status" value="1"/>
</dbReference>
<dbReference type="Pfam" id="PF08241">
    <property type="entry name" value="Methyltransf_11"/>
    <property type="match status" value="1"/>
</dbReference>
<evidence type="ECO:0000256" key="2">
    <source>
        <dbReference type="ARBA" id="ARBA00022603"/>
    </source>
</evidence>
<evidence type="ECO:0000259" key="4">
    <source>
        <dbReference type="Pfam" id="PF08241"/>
    </source>
</evidence>
<dbReference type="RefSeq" id="WP_188690196.1">
    <property type="nucleotide sequence ID" value="NZ_BMIR01000003.1"/>
</dbReference>